<dbReference type="InterPro" id="IPR036271">
    <property type="entry name" value="Tet_transcr_reg_TetR-rel_C_sf"/>
</dbReference>
<dbReference type="InterPro" id="IPR001647">
    <property type="entry name" value="HTH_TetR"/>
</dbReference>
<dbReference type="InterPro" id="IPR039538">
    <property type="entry name" value="BetI_C"/>
</dbReference>
<reference evidence="7 8" key="1">
    <citation type="submission" date="2018-10" db="EMBL/GenBank/DDBJ databases">
        <title>Rhodobacter sp . BO-81.</title>
        <authorList>
            <person name="Im W.T."/>
        </authorList>
    </citation>
    <scope>NUCLEOTIDE SEQUENCE [LARGE SCALE GENOMIC DNA]</scope>
    <source>
        <strain evidence="7 8">BO-81</strain>
    </source>
</reference>
<name>A0A421BK80_9RHOB</name>
<feature type="domain" description="HTH tetR-type" evidence="6">
    <location>
        <begin position="6"/>
        <end position="66"/>
    </location>
</feature>
<dbReference type="EMBL" id="RCHI01000018">
    <property type="protein sequence ID" value="RLL62940.1"/>
    <property type="molecule type" value="Genomic_DNA"/>
</dbReference>
<dbReference type="Proteomes" id="UP000279673">
    <property type="component" value="Unassembled WGS sequence"/>
</dbReference>
<dbReference type="PANTHER" id="PTHR30055">
    <property type="entry name" value="HTH-TYPE TRANSCRIPTIONAL REGULATOR RUTR"/>
    <property type="match status" value="1"/>
</dbReference>
<evidence type="ECO:0000256" key="2">
    <source>
        <dbReference type="ARBA" id="ARBA00023015"/>
    </source>
</evidence>
<dbReference type="Gene3D" id="1.10.357.10">
    <property type="entry name" value="Tetracycline Repressor, domain 2"/>
    <property type="match status" value="1"/>
</dbReference>
<protein>
    <submittedName>
        <fullName evidence="7">TetR family transcriptional regulator</fullName>
    </submittedName>
</protein>
<feature type="DNA-binding region" description="H-T-H motif" evidence="5">
    <location>
        <begin position="29"/>
        <end position="48"/>
    </location>
</feature>
<evidence type="ECO:0000313" key="7">
    <source>
        <dbReference type="EMBL" id="RLL62940.1"/>
    </source>
</evidence>
<dbReference type="SUPFAM" id="SSF48498">
    <property type="entry name" value="Tetracyclin repressor-like, C-terminal domain"/>
    <property type="match status" value="1"/>
</dbReference>
<dbReference type="SUPFAM" id="SSF46689">
    <property type="entry name" value="Homeodomain-like"/>
    <property type="match status" value="1"/>
</dbReference>
<dbReference type="InterPro" id="IPR009057">
    <property type="entry name" value="Homeodomain-like_sf"/>
</dbReference>
<evidence type="ECO:0000256" key="1">
    <source>
        <dbReference type="ARBA" id="ARBA00022491"/>
    </source>
</evidence>
<dbReference type="InterPro" id="IPR023772">
    <property type="entry name" value="DNA-bd_HTH_TetR-type_CS"/>
</dbReference>
<dbReference type="PROSITE" id="PS01081">
    <property type="entry name" value="HTH_TETR_1"/>
    <property type="match status" value="1"/>
</dbReference>
<evidence type="ECO:0000256" key="3">
    <source>
        <dbReference type="ARBA" id="ARBA00023125"/>
    </source>
</evidence>
<keyword evidence="4" id="KW-0804">Transcription</keyword>
<proteinExistence type="predicted"/>
<dbReference type="Pfam" id="PF13977">
    <property type="entry name" value="TetR_C_6"/>
    <property type="match status" value="1"/>
</dbReference>
<comment type="caution">
    <text evidence="7">The sequence shown here is derived from an EMBL/GenBank/DDBJ whole genome shotgun (WGS) entry which is preliminary data.</text>
</comment>
<dbReference type="RefSeq" id="WP_121534646.1">
    <property type="nucleotide sequence ID" value="NZ_RCHI01000018.1"/>
</dbReference>
<gene>
    <name evidence="7" type="ORF">DYS74_15830</name>
</gene>
<organism evidence="7 8">
    <name type="scientific">Paenirhodobacter hankyongi</name>
    <dbReference type="NCBI Taxonomy" id="2294033"/>
    <lineage>
        <taxon>Bacteria</taxon>
        <taxon>Pseudomonadati</taxon>
        <taxon>Pseudomonadota</taxon>
        <taxon>Alphaproteobacteria</taxon>
        <taxon>Rhodobacterales</taxon>
        <taxon>Rhodobacter group</taxon>
        <taxon>Paenirhodobacter</taxon>
    </lineage>
</organism>
<dbReference type="GO" id="GO:0003700">
    <property type="term" value="F:DNA-binding transcription factor activity"/>
    <property type="evidence" value="ECO:0007669"/>
    <property type="project" value="TreeGrafter"/>
</dbReference>
<keyword evidence="2" id="KW-0805">Transcription regulation</keyword>
<keyword evidence="8" id="KW-1185">Reference proteome</keyword>
<sequence length="203" mass="22149">MRKSAELRKAEIVATVLEMADRIGPDRVTTAAVAQQIGVTQAALFRHFPSKAELWAAVAEQVTDTLATAWRTALEDVSDPLERVRALVAAQLALIARTPAIPMLLFSRELTIENDLLRGAFQERLGAFHEMLAADLAAAQTQGRIPADLAPRDVAYLLSSLVQGAAIRWALGARKTSMEETGLALLDVQLRLLQRQEGSRRDA</sequence>
<dbReference type="InterPro" id="IPR050109">
    <property type="entry name" value="HTH-type_TetR-like_transc_reg"/>
</dbReference>
<evidence type="ECO:0000256" key="5">
    <source>
        <dbReference type="PROSITE-ProRule" id="PRU00335"/>
    </source>
</evidence>
<evidence type="ECO:0000256" key="4">
    <source>
        <dbReference type="ARBA" id="ARBA00023163"/>
    </source>
</evidence>
<keyword evidence="1" id="KW-0678">Repressor</keyword>
<accession>A0A421BK80</accession>
<dbReference type="PROSITE" id="PS50977">
    <property type="entry name" value="HTH_TETR_2"/>
    <property type="match status" value="1"/>
</dbReference>
<dbReference type="Pfam" id="PF00440">
    <property type="entry name" value="TetR_N"/>
    <property type="match status" value="1"/>
</dbReference>
<dbReference type="PANTHER" id="PTHR30055:SF240">
    <property type="entry name" value="HTH-TYPE TRANSCRIPTIONAL REGULATOR ACRR"/>
    <property type="match status" value="1"/>
</dbReference>
<dbReference type="AlphaFoldDB" id="A0A421BK80"/>
<dbReference type="GO" id="GO:0000976">
    <property type="term" value="F:transcription cis-regulatory region binding"/>
    <property type="evidence" value="ECO:0007669"/>
    <property type="project" value="TreeGrafter"/>
</dbReference>
<evidence type="ECO:0000259" key="6">
    <source>
        <dbReference type="PROSITE" id="PS50977"/>
    </source>
</evidence>
<evidence type="ECO:0000313" key="8">
    <source>
        <dbReference type="Proteomes" id="UP000279673"/>
    </source>
</evidence>
<keyword evidence="3 5" id="KW-0238">DNA-binding</keyword>